<evidence type="ECO:0000313" key="2">
    <source>
        <dbReference type="WBParaSite" id="sdigi.contig34.g2433.t1"/>
    </source>
</evidence>
<organism evidence="1 2">
    <name type="scientific">Setaria digitata</name>
    <dbReference type="NCBI Taxonomy" id="48799"/>
    <lineage>
        <taxon>Eukaryota</taxon>
        <taxon>Metazoa</taxon>
        <taxon>Ecdysozoa</taxon>
        <taxon>Nematoda</taxon>
        <taxon>Chromadorea</taxon>
        <taxon>Rhabditida</taxon>
        <taxon>Spirurina</taxon>
        <taxon>Spiruromorpha</taxon>
        <taxon>Filarioidea</taxon>
        <taxon>Setariidae</taxon>
        <taxon>Setaria</taxon>
    </lineage>
</organism>
<evidence type="ECO:0000313" key="1">
    <source>
        <dbReference type="Proteomes" id="UP000887581"/>
    </source>
</evidence>
<dbReference type="Proteomes" id="UP000887581">
    <property type="component" value="Unplaced"/>
</dbReference>
<dbReference type="AlphaFoldDB" id="A0A915PQR3"/>
<sequence>MRSQQSSLDNCNSSLRSNTAEKKAIRRLRNGQAFSSNIRFVLSFGDTDKMWQVVPVVVDSLPSRPSKIFPADLFRGEASVWYYRITRILKPNFAVAIASPLLQPAQVKPVAGRAVYSHMVASSSATPSPALCPRPQNAVTPVKQLLFFINAQNRHTADHYPMAPLGPSGGPLSGHGGTPSGGMPLRGQFLNHAVQMSLPPHMPDGVSKKSEPKQRYHVNNSSVDEVKVGLSLFGESKGQGEQLAYSTCRYGQLFSWQRTFHLAWTIRNNIGLQCVSVIMWFGSVAVVLFPRCTFKPVSISACLHAHPASSLCVYLRQARSEERQMGTR</sequence>
<name>A0A915PQR3_9BILA</name>
<proteinExistence type="predicted"/>
<keyword evidence="1" id="KW-1185">Reference proteome</keyword>
<accession>A0A915PQR3</accession>
<reference evidence="2" key="1">
    <citation type="submission" date="2022-11" db="UniProtKB">
        <authorList>
            <consortium name="WormBaseParasite"/>
        </authorList>
    </citation>
    <scope>IDENTIFICATION</scope>
</reference>
<protein>
    <submittedName>
        <fullName evidence="2">Uncharacterized protein</fullName>
    </submittedName>
</protein>
<dbReference type="WBParaSite" id="sdigi.contig34.g2433.t1">
    <property type="protein sequence ID" value="sdigi.contig34.g2433.t1"/>
    <property type="gene ID" value="sdigi.contig34.g2433"/>
</dbReference>